<dbReference type="CDD" id="cd04301">
    <property type="entry name" value="NAT_SF"/>
    <property type="match status" value="1"/>
</dbReference>
<dbReference type="EMBL" id="QXQA01000004">
    <property type="protein sequence ID" value="RIX53676.1"/>
    <property type="molecule type" value="Genomic_DNA"/>
</dbReference>
<dbReference type="OrthoDB" id="9797826at2"/>
<feature type="domain" description="N-acetyltransferase" evidence="1">
    <location>
        <begin position="2"/>
        <end position="147"/>
    </location>
</feature>
<dbReference type="InterPro" id="IPR000182">
    <property type="entry name" value="GNAT_dom"/>
</dbReference>
<dbReference type="PANTHER" id="PTHR13355">
    <property type="entry name" value="GLUCOSAMINE 6-PHOSPHATE N-ACETYLTRANSFERASE"/>
    <property type="match status" value="1"/>
</dbReference>
<dbReference type="Gene3D" id="3.40.630.30">
    <property type="match status" value="1"/>
</dbReference>
<accession>A0A3A1V1K2</accession>
<dbReference type="GO" id="GO:0004343">
    <property type="term" value="F:glucosamine 6-phosphate N-acetyltransferase activity"/>
    <property type="evidence" value="ECO:0007669"/>
    <property type="project" value="TreeGrafter"/>
</dbReference>
<dbReference type="Pfam" id="PF00583">
    <property type="entry name" value="Acetyltransf_1"/>
    <property type="match status" value="1"/>
</dbReference>
<evidence type="ECO:0000313" key="3">
    <source>
        <dbReference type="Proteomes" id="UP000266482"/>
    </source>
</evidence>
<protein>
    <submittedName>
        <fullName evidence="2">GNAT family N-acetyltransferase</fullName>
    </submittedName>
</protein>
<gene>
    <name evidence="2" type="ORF">D3P08_09650</name>
</gene>
<keyword evidence="3" id="KW-1185">Reference proteome</keyword>
<dbReference type="PANTHER" id="PTHR13355:SF11">
    <property type="entry name" value="GLUCOSAMINE 6-PHOSPHATE N-ACETYLTRANSFERASE"/>
    <property type="match status" value="1"/>
</dbReference>
<dbReference type="InterPro" id="IPR016181">
    <property type="entry name" value="Acyl_CoA_acyltransferase"/>
</dbReference>
<dbReference type="AlphaFoldDB" id="A0A3A1V1K2"/>
<dbReference type="PROSITE" id="PS51186">
    <property type="entry name" value="GNAT"/>
    <property type="match status" value="1"/>
</dbReference>
<reference evidence="2 3" key="1">
    <citation type="submission" date="2018-09" db="EMBL/GenBank/DDBJ databases">
        <title>Paenibacillus aracenensis nov. sp. isolated from a cave in southern Spain.</title>
        <authorList>
            <person name="Jurado V."/>
            <person name="Gutierrez-Patricio S."/>
            <person name="Gonzalez-Pimentel J.L."/>
            <person name="Miller A.Z."/>
            <person name="Laiz L."/>
            <person name="Saiz-Jimenez C."/>
        </authorList>
    </citation>
    <scope>NUCLEOTIDE SEQUENCE [LARGE SCALE GENOMIC DNA]</scope>
    <source>
        <strain evidence="2 3">DSM 22867</strain>
    </source>
</reference>
<comment type="caution">
    <text evidence="2">The sequence shown here is derived from an EMBL/GenBank/DDBJ whole genome shotgun (WGS) entry which is preliminary data.</text>
</comment>
<dbReference type="Proteomes" id="UP000266482">
    <property type="component" value="Unassembled WGS sequence"/>
</dbReference>
<evidence type="ECO:0000313" key="2">
    <source>
        <dbReference type="EMBL" id="RIX53676.1"/>
    </source>
</evidence>
<evidence type="ECO:0000259" key="1">
    <source>
        <dbReference type="PROSITE" id="PS51186"/>
    </source>
</evidence>
<proteinExistence type="predicted"/>
<dbReference type="InterPro" id="IPR039143">
    <property type="entry name" value="GNPNAT1-like"/>
</dbReference>
<dbReference type="SUPFAM" id="SSF55729">
    <property type="entry name" value="Acyl-CoA N-acyltransferases (Nat)"/>
    <property type="match status" value="1"/>
</dbReference>
<organism evidence="2 3">
    <name type="scientific">Paenibacillus nanensis</name>
    <dbReference type="NCBI Taxonomy" id="393251"/>
    <lineage>
        <taxon>Bacteria</taxon>
        <taxon>Bacillati</taxon>
        <taxon>Bacillota</taxon>
        <taxon>Bacilli</taxon>
        <taxon>Bacillales</taxon>
        <taxon>Paenibacillaceae</taxon>
        <taxon>Paenibacillus</taxon>
    </lineage>
</organism>
<name>A0A3A1V1K2_9BACL</name>
<sequence>MALCRLIHQDELEALLQLYKHLQPGDPELSRDEKLLSHWNDILQDESMHIIVVEHEGMIAASCVLVIIKNLTRSARPYGLIENVVTHEAFRRQGFGRLALEKAKEIAAQHNCYKLMLMTGSQRDEVHQFYESAGFIKGKKTGFIMNM</sequence>
<dbReference type="RefSeq" id="WP_119599381.1">
    <property type="nucleotide sequence ID" value="NZ_QXQA01000004.1"/>
</dbReference>
<keyword evidence="2" id="KW-0808">Transferase</keyword>